<dbReference type="GO" id="GO:0005524">
    <property type="term" value="F:ATP binding"/>
    <property type="evidence" value="ECO:0007669"/>
    <property type="project" value="UniProtKB-KW"/>
</dbReference>
<dbReference type="InterPro" id="IPR001650">
    <property type="entry name" value="Helicase_C-like"/>
</dbReference>
<gene>
    <name evidence="12" type="ORF">GQF03_09100</name>
</gene>
<dbReference type="EMBL" id="WTVA01000003">
    <property type="protein sequence ID" value="MZR22489.1"/>
    <property type="molecule type" value="Genomic_DNA"/>
</dbReference>
<dbReference type="InterPro" id="IPR000629">
    <property type="entry name" value="RNA-helicase_DEAD-box_CS"/>
</dbReference>
<reference evidence="12 13" key="1">
    <citation type="journal article" date="2014" name="Int. J. Syst. Evol. Microbiol.">
        <title>Sneathiella chungangensis sp. nov., isolated from a marine sand, and emended description of the genus Sneathiella.</title>
        <authorList>
            <person name="Siamphan C."/>
            <person name="Kim H."/>
            <person name="Lee J.S."/>
            <person name="Kim W."/>
        </authorList>
    </citation>
    <scope>NUCLEOTIDE SEQUENCE [LARGE SCALE GENOMIC DNA]</scope>
    <source>
        <strain evidence="12 13">KCTC 32476</strain>
    </source>
</reference>
<dbReference type="GO" id="GO:0003724">
    <property type="term" value="F:RNA helicase activity"/>
    <property type="evidence" value="ECO:0007669"/>
    <property type="project" value="InterPro"/>
</dbReference>
<feature type="domain" description="Helicase C-terminal" evidence="10">
    <location>
        <begin position="234"/>
        <end position="386"/>
    </location>
</feature>
<dbReference type="PROSITE" id="PS51192">
    <property type="entry name" value="HELICASE_ATP_BIND_1"/>
    <property type="match status" value="1"/>
</dbReference>
<comment type="similarity">
    <text evidence="5 7">Belongs to the DEAD box helicase family.</text>
</comment>
<evidence type="ECO:0000256" key="8">
    <source>
        <dbReference type="SAM" id="MobiDB-lite"/>
    </source>
</evidence>
<dbReference type="PROSITE" id="PS51195">
    <property type="entry name" value="Q_MOTIF"/>
    <property type="match status" value="1"/>
</dbReference>
<dbReference type="Proteomes" id="UP000445696">
    <property type="component" value="Unassembled WGS sequence"/>
</dbReference>
<dbReference type="InterPro" id="IPR014001">
    <property type="entry name" value="Helicase_ATP-bd"/>
</dbReference>
<evidence type="ECO:0000256" key="1">
    <source>
        <dbReference type="ARBA" id="ARBA00022741"/>
    </source>
</evidence>
<feature type="domain" description="Helicase ATP-binding" evidence="9">
    <location>
        <begin position="33"/>
        <end position="208"/>
    </location>
</feature>
<evidence type="ECO:0000256" key="5">
    <source>
        <dbReference type="ARBA" id="ARBA00038437"/>
    </source>
</evidence>
<dbReference type="CDD" id="cd18787">
    <property type="entry name" value="SF2_C_DEAD"/>
    <property type="match status" value="1"/>
</dbReference>
<dbReference type="AlphaFoldDB" id="A0A845MF34"/>
<dbReference type="InterPro" id="IPR044742">
    <property type="entry name" value="DEAD/DEAH_RhlB"/>
</dbReference>
<dbReference type="RefSeq" id="WP_161338927.1">
    <property type="nucleotide sequence ID" value="NZ_JBHSDG010000005.1"/>
</dbReference>
<dbReference type="PROSITE" id="PS51194">
    <property type="entry name" value="HELICASE_CTER"/>
    <property type="match status" value="1"/>
</dbReference>
<feature type="compositionally biased region" description="Basic residues" evidence="8">
    <location>
        <begin position="443"/>
        <end position="459"/>
    </location>
</feature>
<evidence type="ECO:0000313" key="13">
    <source>
        <dbReference type="Proteomes" id="UP000445696"/>
    </source>
</evidence>
<dbReference type="InterPro" id="IPR050079">
    <property type="entry name" value="DEAD_box_RNA_helicase"/>
</dbReference>
<evidence type="ECO:0000256" key="6">
    <source>
        <dbReference type="PROSITE-ProRule" id="PRU00552"/>
    </source>
</evidence>
<sequence>MTEFTELNLVGPLLRAIDKQGFTEPTAIQKRTIPALMDGRDLMGIAETGGGKTAAFVLPLLQRLQHDRRKPKANKPTAVILAPTRELAHQIGLCIRVFTRGMKLFHTVVYGGAPYGPQIQQLVRGVDILVATPGRLLDHMKRGTVQLDNVETFILDEADRMLDMGFIDDVTLISDKLPEAHQTVMFSATMSPGIRKLSEKLLSEPEYVEVKQKTAVAEGIDHSVLMVRAHDKKDLLMHLLALGDKERVLVFVRTKATCDVLANEIEAEVEGIKTAAIHGDLHQRARERTLRSFKNGRFSVLVATDVAARGIDVSGITHVINYDLPMEAENYIHRVGRTGRAGATGVAISICEPRERNLLRNIEQILKQKVRIDEDHPFPAPASKPEQKKYHPGRKGRPAGGRRDAVPEGDVKPFRKRAKNTVSKNKGKPGFKSRKSANPVANAKHKSAPSRQQKFKRAG</sequence>
<evidence type="ECO:0000259" key="10">
    <source>
        <dbReference type="PROSITE" id="PS51194"/>
    </source>
</evidence>
<dbReference type="SUPFAM" id="SSF52540">
    <property type="entry name" value="P-loop containing nucleoside triphosphate hydrolases"/>
    <property type="match status" value="1"/>
</dbReference>
<dbReference type="PROSITE" id="PS00039">
    <property type="entry name" value="DEAD_ATP_HELICASE"/>
    <property type="match status" value="1"/>
</dbReference>
<dbReference type="GO" id="GO:0005829">
    <property type="term" value="C:cytosol"/>
    <property type="evidence" value="ECO:0007669"/>
    <property type="project" value="TreeGrafter"/>
</dbReference>
<keyword evidence="2 7" id="KW-0378">Hydrolase</keyword>
<dbReference type="InterPro" id="IPR027417">
    <property type="entry name" value="P-loop_NTPase"/>
</dbReference>
<dbReference type="Pfam" id="PF00270">
    <property type="entry name" value="DEAD"/>
    <property type="match status" value="1"/>
</dbReference>
<protein>
    <submittedName>
        <fullName evidence="12">DEAD/DEAH box helicase</fullName>
    </submittedName>
</protein>
<keyword evidence="1 7" id="KW-0547">Nucleotide-binding</keyword>
<evidence type="ECO:0000256" key="4">
    <source>
        <dbReference type="ARBA" id="ARBA00022840"/>
    </source>
</evidence>
<evidence type="ECO:0000259" key="9">
    <source>
        <dbReference type="PROSITE" id="PS51192"/>
    </source>
</evidence>
<dbReference type="SMART" id="SM00487">
    <property type="entry name" value="DEXDc"/>
    <property type="match status" value="1"/>
</dbReference>
<accession>A0A845MF34</accession>
<keyword evidence="13" id="KW-1185">Reference proteome</keyword>
<feature type="region of interest" description="Disordered" evidence="8">
    <location>
        <begin position="372"/>
        <end position="459"/>
    </location>
</feature>
<dbReference type="InterPro" id="IPR014014">
    <property type="entry name" value="RNA_helicase_DEAD_Q_motif"/>
</dbReference>
<comment type="caution">
    <text evidence="12">The sequence shown here is derived from an EMBL/GenBank/DDBJ whole genome shotgun (WGS) entry which is preliminary data.</text>
</comment>
<evidence type="ECO:0000313" key="12">
    <source>
        <dbReference type="EMBL" id="MZR22489.1"/>
    </source>
</evidence>
<keyword evidence="4 7" id="KW-0067">ATP-binding</keyword>
<feature type="compositionally biased region" description="Basic and acidic residues" evidence="8">
    <location>
        <begin position="401"/>
        <end position="413"/>
    </location>
</feature>
<evidence type="ECO:0000256" key="3">
    <source>
        <dbReference type="ARBA" id="ARBA00022806"/>
    </source>
</evidence>
<dbReference type="GO" id="GO:0003676">
    <property type="term" value="F:nucleic acid binding"/>
    <property type="evidence" value="ECO:0007669"/>
    <property type="project" value="InterPro"/>
</dbReference>
<dbReference type="PANTHER" id="PTHR47959:SF13">
    <property type="entry name" value="ATP-DEPENDENT RNA HELICASE RHLE"/>
    <property type="match status" value="1"/>
</dbReference>
<dbReference type="SMART" id="SM00490">
    <property type="entry name" value="HELICc"/>
    <property type="match status" value="1"/>
</dbReference>
<evidence type="ECO:0000256" key="2">
    <source>
        <dbReference type="ARBA" id="ARBA00022801"/>
    </source>
</evidence>
<dbReference type="Gene3D" id="3.40.50.300">
    <property type="entry name" value="P-loop containing nucleotide triphosphate hydrolases"/>
    <property type="match status" value="2"/>
</dbReference>
<feature type="domain" description="DEAD-box RNA helicase Q" evidence="11">
    <location>
        <begin position="2"/>
        <end position="30"/>
    </location>
</feature>
<dbReference type="Pfam" id="PF00271">
    <property type="entry name" value="Helicase_C"/>
    <property type="match status" value="1"/>
</dbReference>
<feature type="compositionally biased region" description="Basic residues" evidence="8">
    <location>
        <begin position="414"/>
        <end position="435"/>
    </location>
</feature>
<evidence type="ECO:0000259" key="11">
    <source>
        <dbReference type="PROSITE" id="PS51195"/>
    </source>
</evidence>
<organism evidence="12 13">
    <name type="scientific">Sneathiella chungangensis</name>
    <dbReference type="NCBI Taxonomy" id="1418234"/>
    <lineage>
        <taxon>Bacteria</taxon>
        <taxon>Pseudomonadati</taxon>
        <taxon>Pseudomonadota</taxon>
        <taxon>Alphaproteobacteria</taxon>
        <taxon>Sneathiellales</taxon>
        <taxon>Sneathiellaceae</taxon>
        <taxon>Sneathiella</taxon>
    </lineage>
</organism>
<dbReference type="InterPro" id="IPR011545">
    <property type="entry name" value="DEAD/DEAH_box_helicase_dom"/>
</dbReference>
<dbReference type="OrthoDB" id="9805696at2"/>
<proteinExistence type="inferred from homology"/>
<dbReference type="GO" id="GO:0016787">
    <property type="term" value="F:hydrolase activity"/>
    <property type="evidence" value="ECO:0007669"/>
    <property type="project" value="UniProtKB-KW"/>
</dbReference>
<name>A0A845MF34_9PROT</name>
<keyword evidence="3 7" id="KW-0347">Helicase</keyword>
<evidence type="ECO:0000256" key="7">
    <source>
        <dbReference type="RuleBase" id="RU000492"/>
    </source>
</evidence>
<feature type="short sequence motif" description="Q motif" evidence="6">
    <location>
        <begin position="2"/>
        <end position="30"/>
    </location>
</feature>
<dbReference type="PANTHER" id="PTHR47959">
    <property type="entry name" value="ATP-DEPENDENT RNA HELICASE RHLE-RELATED"/>
    <property type="match status" value="1"/>
</dbReference>
<dbReference type="CDD" id="cd00268">
    <property type="entry name" value="DEADc"/>
    <property type="match status" value="1"/>
</dbReference>